<evidence type="ECO:0000313" key="2">
    <source>
        <dbReference type="EMBL" id="GAD87456.1"/>
    </source>
</evidence>
<accession>U5EM38</accession>
<dbReference type="PANTHER" id="PTHR37292">
    <property type="entry name" value="VNG6097C"/>
    <property type="match status" value="1"/>
</dbReference>
<dbReference type="Proteomes" id="UP000017048">
    <property type="component" value="Unassembled WGS sequence"/>
</dbReference>
<comment type="caution">
    <text evidence="2">The sequence shown here is derived from an EMBL/GenBank/DDBJ whole genome shotgun (WGS) entry which is preliminary data.</text>
</comment>
<evidence type="ECO:0000259" key="1">
    <source>
        <dbReference type="Pfam" id="PF03235"/>
    </source>
</evidence>
<protein>
    <recommendedName>
        <fullName evidence="1">GmrSD restriction endonucleases N-terminal domain-containing protein</fullName>
    </recommendedName>
</protein>
<sequence length="839" mass="92462">MTRLSSLLDQIDSGAVLLPEFQRGYVWNRDQVRGLMRSLYLGYPVGGLLVWETGSEDIAVRGPGGGGSGLRQLLLDGQQRITTLYGILRGRAPSFFEGDAVAFTGLHFDVDREVFEFQVPGRDTAPTWIDVTELFAQGPVHYLPRFTDVAPDTLAVYLDRLNKLREITHREFNVETITGSDRTVDEVVDIFNRVNSGGTKLSKGDLALATLCAQWPQARGNLRDHLIRWDKEGYTFTLDWLLRNVIAVGNGRAHFDALGDLSPAEFEQALSATATQVDTFLDTVAGRLGLDHDRVLMGRYAIPVLTRLLFLNGGRFDDDLHRDRALYWYIHSALWGRFSGSTEAFLQQDYETLERGGINALIGSLERLRGGSLDLCADDFGGATRGSRFYPLLYLLTRVDGSRDLGTGSELGIEQFGERTPVQVHYLFPKTTLRDAGYERNEINAIANFCFLSPGSEAELGEREPADYLAEVERRNPGVLASQWIPTDPALWRVENYREFLRARRLLLSTAADAFLEKLRTGKLHRPTLLTVGVAGATLGDPAVDQVNALVDDLVADGFGFPLLDSEVSDPVTGRELAVAEAFWPEGLQPGVGMPVVLVLEPANADLTRLAQLGYAVFTSVDALRGYVDNLRVEVSGDTGLYGPAADMAALADRLPATWVGNSEQVWFRYAWNQLERDRAEGPDAVVLEPEQVALRYIALWALTRTFYIHAFDQGNPGEWRYYLGDAIGPNPLVPYDWLARRAVESGALAPGATPTDEDIAIAMVHGVLEVVDEVATALSHLFGGPGLFASLWASAGAAEHYGYPLSTDQINDLINQVVNDPASRKIQAYNWIEAGLPL</sequence>
<dbReference type="RefSeq" id="WP_019046050.1">
    <property type="nucleotide sequence ID" value="NZ_BAFO02000034.1"/>
</dbReference>
<dbReference type="InterPro" id="IPR004919">
    <property type="entry name" value="GmrSD_N"/>
</dbReference>
<dbReference type="eggNOG" id="COG3472">
    <property type="taxonomic scope" value="Bacteria"/>
</dbReference>
<evidence type="ECO:0000313" key="3">
    <source>
        <dbReference type="Proteomes" id="UP000017048"/>
    </source>
</evidence>
<dbReference type="EMBL" id="BAFO02000034">
    <property type="protein sequence ID" value="GAD87456.1"/>
    <property type="molecule type" value="Genomic_DNA"/>
</dbReference>
<dbReference type="Pfam" id="PF03235">
    <property type="entry name" value="GmrSD_N"/>
    <property type="match status" value="1"/>
</dbReference>
<organism evidence="2 3">
    <name type="scientific">Nocardia asteroides NBRC 15531</name>
    <dbReference type="NCBI Taxonomy" id="1110697"/>
    <lineage>
        <taxon>Bacteria</taxon>
        <taxon>Bacillati</taxon>
        <taxon>Actinomycetota</taxon>
        <taxon>Actinomycetes</taxon>
        <taxon>Mycobacteriales</taxon>
        <taxon>Nocardiaceae</taxon>
        <taxon>Nocardia</taxon>
    </lineage>
</organism>
<proteinExistence type="predicted"/>
<feature type="domain" description="GmrSD restriction endonucleases N-terminal" evidence="1">
    <location>
        <begin position="4"/>
        <end position="211"/>
    </location>
</feature>
<dbReference type="PANTHER" id="PTHR37292:SF2">
    <property type="entry name" value="DUF262 DOMAIN-CONTAINING PROTEIN"/>
    <property type="match status" value="1"/>
</dbReference>
<keyword evidence="3" id="KW-1185">Reference proteome</keyword>
<dbReference type="AlphaFoldDB" id="U5EM38"/>
<dbReference type="eggNOG" id="COG1479">
    <property type="taxonomic scope" value="Bacteria"/>
</dbReference>
<dbReference type="STRING" id="1824.SAMN05444423_104535"/>
<name>U5EM38_NOCAS</name>
<gene>
    <name evidence="2" type="ORF">NCAST_34_05860</name>
</gene>
<reference evidence="2 3" key="1">
    <citation type="journal article" date="2014" name="BMC Genomics">
        <title>Genome based analysis of type-I polyketide synthase and nonribosomal peptide synthetase gene clusters in seven strains of five representative Nocardia species.</title>
        <authorList>
            <person name="Komaki H."/>
            <person name="Ichikawa N."/>
            <person name="Hosoyama A."/>
            <person name="Takahashi-Nakaguchi A."/>
            <person name="Matsuzawa T."/>
            <person name="Suzuki K."/>
            <person name="Fujita N."/>
            <person name="Gonoi T."/>
        </authorList>
    </citation>
    <scope>NUCLEOTIDE SEQUENCE [LARGE SCALE GENOMIC DNA]</scope>
    <source>
        <strain evidence="2 3">NBRC 15531</strain>
    </source>
</reference>
<dbReference type="GeneID" id="91520062"/>